<feature type="domain" description="Chitin-binding type-1" evidence="5">
    <location>
        <begin position="180"/>
        <end position="225"/>
    </location>
</feature>
<keyword evidence="4" id="KW-0732">Signal</keyword>
<dbReference type="PROSITE" id="PS50941">
    <property type="entry name" value="CHIT_BIND_I_2"/>
    <property type="match status" value="1"/>
</dbReference>
<evidence type="ECO:0000259" key="6">
    <source>
        <dbReference type="PROSITE" id="PS51782"/>
    </source>
</evidence>
<evidence type="ECO:0000256" key="3">
    <source>
        <dbReference type="SAM" id="MobiDB-lite"/>
    </source>
</evidence>
<comment type="caution">
    <text evidence="7">The sequence shown here is derived from an EMBL/GenBank/DDBJ whole genome shotgun (WGS) entry which is preliminary data.</text>
</comment>
<feature type="domain" description="LysM" evidence="6">
    <location>
        <begin position="70"/>
        <end position="116"/>
    </location>
</feature>
<dbReference type="InterPro" id="IPR018392">
    <property type="entry name" value="LysM"/>
</dbReference>
<evidence type="ECO:0000256" key="4">
    <source>
        <dbReference type="SAM" id="SignalP"/>
    </source>
</evidence>
<dbReference type="GO" id="GO:0008061">
    <property type="term" value="F:chitin binding"/>
    <property type="evidence" value="ECO:0007669"/>
    <property type="project" value="UniProtKB-UniRule"/>
</dbReference>
<evidence type="ECO:0000259" key="5">
    <source>
        <dbReference type="PROSITE" id="PS50941"/>
    </source>
</evidence>
<feature type="region of interest" description="Disordered" evidence="3">
    <location>
        <begin position="234"/>
        <end position="268"/>
    </location>
</feature>
<dbReference type="InterPro" id="IPR036861">
    <property type="entry name" value="Endochitinase-like_sf"/>
</dbReference>
<protein>
    <recommendedName>
        <fullName evidence="9">Chitin-binding type-1 domain-containing protein</fullName>
    </recommendedName>
</protein>
<keyword evidence="2" id="KW-1015">Disulfide bond</keyword>
<proteinExistence type="predicted"/>
<dbReference type="SUPFAM" id="SSF57016">
    <property type="entry name" value="Plant lectins/antimicrobial peptides"/>
    <property type="match status" value="1"/>
</dbReference>
<dbReference type="AlphaFoldDB" id="A0AAN6P754"/>
<evidence type="ECO:0000256" key="2">
    <source>
        <dbReference type="PROSITE-ProRule" id="PRU00261"/>
    </source>
</evidence>
<reference evidence="8" key="1">
    <citation type="journal article" date="2023" name="Mol. Phylogenet. Evol.">
        <title>Genome-scale phylogeny and comparative genomics of the fungal order Sordariales.</title>
        <authorList>
            <person name="Hensen N."/>
            <person name="Bonometti L."/>
            <person name="Westerberg I."/>
            <person name="Brannstrom I.O."/>
            <person name="Guillou S."/>
            <person name="Cros-Aarteil S."/>
            <person name="Calhoun S."/>
            <person name="Haridas S."/>
            <person name="Kuo A."/>
            <person name="Mondo S."/>
            <person name="Pangilinan J."/>
            <person name="Riley R."/>
            <person name="LaButti K."/>
            <person name="Andreopoulos B."/>
            <person name="Lipzen A."/>
            <person name="Chen C."/>
            <person name="Yan M."/>
            <person name="Daum C."/>
            <person name="Ng V."/>
            <person name="Clum A."/>
            <person name="Steindorff A."/>
            <person name="Ohm R.A."/>
            <person name="Martin F."/>
            <person name="Silar P."/>
            <person name="Natvig D.O."/>
            <person name="Lalanne C."/>
            <person name="Gautier V."/>
            <person name="Ament-Velasquez S.L."/>
            <person name="Kruys A."/>
            <person name="Hutchinson M.I."/>
            <person name="Powell A.J."/>
            <person name="Barry K."/>
            <person name="Miller A.N."/>
            <person name="Grigoriev I.V."/>
            <person name="Debuchy R."/>
            <person name="Gladieux P."/>
            <person name="Hiltunen Thoren M."/>
            <person name="Johannesson H."/>
        </authorList>
    </citation>
    <scope>NUCLEOTIDE SEQUENCE [LARGE SCALE GENOMIC DNA]</scope>
    <source>
        <strain evidence="8">CBS 284.82</strain>
    </source>
</reference>
<sequence length="438" mass="46364">MFVLVPFAFSLLSWSFCVVASNDCQPSTWPNPPEARGIDAATIVAPRMIAARQESEAIQPGDINCRFWDRTYDDANYYSCTKLANKWAIPLAWFFKMNPTLLPDCSNIEPNTLYCVTGFIEPLRSPDGFCGPQHNNAVCAGTDAQCCNSETWTCGNSEEDCADGTCYEGLCAGDKVYSTDGTCGSEHGNRLCAGKWGDCCNRSGQCGTGADFCGESVCQSGNCDWPWLRRTTTVTSSASSTSSSTVSRSSTSTSTSTSTRPLPMPSSSCSDGTGAGGLAGLCSWACSHGFCPDPCTCTPGTPAALPPPTGDRGYALLDLRDEPGFSDLCDFVCSYAADYCPEQVCTKTPYSTVQQPGTVCVQGEGEGGYAGLCSYACHYGYCPSSSCTCTLYGAAIQEPPILGTPGEAAPGVDDSYDDLCNYTCNHGYCPTEVCAYST</sequence>
<dbReference type="PROSITE" id="PS51782">
    <property type="entry name" value="LYSM"/>
    <property type="match status" value="1"/>
</dbReference>
<dbReference type="Gene3D" id="3.30.60.10">
    <property type="entry name" value="Endochitinase-like"/>
    <property type="match status" value="1"/>
</dbReference>
<dbReference type="Proteomes" id="UP001303115">
    <property type="component" value="Unassembled WGS sequence"/>
</dbReference>
<feature type="signal peptide" evidence="4">
    <location>
        <begin position="1"/>
        <end position="20"/>
    </location>
</feature>
<evidence type="ECO:0008006" key="9">
    <source>
        <dbReference type="Google" id="ProtNLM"/>
    </source>
</evidence>
<name>A0AAN6P754_9PEZI</name>
<evidence type="ECO:0000313" key="7">
    <source>
        <dbReference type="EMBL" id="KAK4031628.1"/>
    </source>
</evidence>
<keyword evidence="8" id="KW-1185">Reference proteome</keyword>
<feature type="disulfide bond" evidence="2">
    <location>
        <begin position="199"/>
        <end position="213"/>
    </location>
</feature>
<gene>
    <name evidence="7" type="ORF">C8A01DRAFT_21191</name>
</gene>
<comment type="caution">
    <text evidence="2">Lacks conserved residue(s) required for the propagation of feature annotation.</text>
</comment>
<keyword evidence="1 2" id="KW-0147">Chitin-binding</keyword>
<accession>A0AAN6P754</accession>
<evidence type="ECO:0000313" key="8">
    <source>
        <dbReference type="Proteomes" id="UP001303115"/>
    </source>
</evidence>
<dbReference type="InterPro" id="IPR001002">
    <property type="entry name" value="Chitin-bd_1"/>
</dbReference>
<feature type="chain" id="PRO_5042893624" description="Chitin-binding type-1 domain-containing protein" evidence="4">
    <location>
        <begin position="21"/>
        <end position="438"/>
    </location>
</feature>
<dbReference type="EMBL" id="MU854744">
    <property type="protein sequence ID" value="KAK4031628.1"/>
    <property type="molecule type" value="Genomic_DNA"/>
</dbReference>
<feature type="compositionally biased region" description="Low complexity" evidence="3">
    <location>
        <begin position="234"/>
        <end position="260"/>
    </location>
</feature>
<organism evidence="7 8">
    <name type="scientific">Parachaetomium inaequale</name>
    <dbReference type="NCBI Taxonomy" id="2588326"/>
    <lineage>
        <taxon>Eukaryota</taxon>
        <taxon>Fungi</taxon>
        <taxon>Dikarya</taxon>
        <taxon>Ascomycota</taxon>
        <taxon>Pezizomycotina</taxon>
        <taxon>Sordariomycetes</taxon>
        <taxon>Sordariomycetidae</taxon>
        <taxon>Sordariales</taxon>
        <taxon>Chaetomiaceae</taxon>
        <taxon>Parachaetomium</taxon>
    </lineage>
</organism>
<evidence type="ECO:0000256" key="1">
    <source>
        <dbReference type="ARBA" id="ARBA00022669"/>
    </source>
</evidence>